<reference evidence="2 3" key="1">
    <citation type="journal article" date="2024" name="J Genomics">
        <title>Draft genome sequencing and assembly of Favolaschia claudopus CIRM-BRFM 2984 isolated from oak limbs.</title>
        <authorList>
            <person name="Navarro D."/>
            <person name="Drula E."/>
            <person name="Chaduli D."/>
            <person name="Cazenave R."/>
            <person name="Ahrendt S."/>
            <person name="Wang J."/>
            <person name="Lipzen A."/>
            <person name="Daum C."/>
            <person name="Barry K."/>
            <person name="Grigoriev I.V."/>
            <person name="Favel A."/>
            <person name="Rosso M.N."/>
            <person name="Martin F."/>
        </authorList>
    </citation>
    <scope>NUCLEOTIDE SEQUENCE [LARGE SCALE GENOMIC DNA]</scope>
    <source>
        <strain evidence="2 3">CIRM-BRFM 2984</strain>
    </source>
</reference>
<sequence length="312" mass="33456">MPKDDTSAPVLMQIPHHFVQDALNPSLYSPTAFPCIECVMHLRNCSGIDKSTPWATSCAPCAQTHKSCSLNWPANKLMKLIEHLCPYQNFAPHTITSYLQKLYQATLDSEHTAALHARALSAQRLAAQDLAVVVCNADNALADSAFDAIFEDPADAARLCDAVDSFFDLEPEFFAQAVFITDGPTSSVIAPPADSAKGTRGTFHPAFSKCSLPRPLFGEVDASLLPGTLTGPLERQPAPHFASAPLIGTTLYVPTPSSVSALLNPPPTKPLFGPIAVSRVKKSKQSEFVEGSTKDGKGGTARRRSTRKPTSL</sequence>
<feature type="region of interest" description="Disordered" evidence="1">
    <location>
        <begin position="282"/>
        <end position="312"/>
    </location>
</feature>
<feature type="compositionally biased region" description="Basic residues" evidence="1">
    <location>
        <begin position="300"/>
        <end position="312"/>
    </location>
</feature>
<dbReference type="AlphaFoldDB" id="A0AAW0AW20"/>
<proteinExistence type="predicted"/>
<accession>A0AAW0AW20</accession>
<protein>
    <submittedName>
        <fullName evidence="2">Uncharacterized protein</fullName>
    </submittedName>
</protein>
<gene>
    <name evidence="2" type="ORF">R3P38DRAFT_3201061</name>
</gene>
<organism evidence="2 3">
    <name type="scientific">Favolaschia claudopus</name>
    <dbReference type="NCBI Taxonomy" id="2862362"/>
    <lineage>
        <taxon>Eukaryota</taxon>
        <taxon>Fungi</taxon>
        <taxon>Dikarya</taxon>
        <taxon>Basidiomycota</taxon>
        <taxon>Agaricomycotina</taxon>
        <taxon>Agaricomycetes</taxon>
        <taxon>Agaricomycetidae</taxon>
        <taxon>Agaricales</taxon>
        <taxon>Marasmiineae</taxon>
        <taxon>Mycenaceae</taxon>
        <taxon>Favolaschia</taxon>
    </lineage>
</organism>
<feature type="compositionally biased region" description="Basic and acidic residues" evidence="1">
    <location>
        <begin position="284"/>
        <end position="297"/>
    </location>
</feature>
<evidence type="ECO:0000313" key="2">
    <source>
        <dbReference type="EMBL" id="KAK7017587.1"/>
    </source>
</evidence>
<dbReference type="EMBL" id="JAWWNJ010000047">
    <property type="protein sequence ID" value="KAK7017587.1"/>
    <property type="molecule type" value="Genomic_DNA"/>
</dbReference>
<name>A0AAW0AW20_9AGAR</name>
<comment type="caution">
    <text evidence="2">The sequence shown here is derived from an EMBL/GenBank/DDBJ whole genome shotgun (WGS) entry which is preliminary data.</text>
</comment>
<keyword evidence="3" id="KW-1185">Reference proteome</keyword>
<dbReference type="Proteomes" id="UP001362999">
    <property type="component" value="Unassembled WGS sequence"/>
</dbReference>
<evidence type="ECO:0000256" key="1">
    <source>
        <dbReference type="SAM" id="MobiDB-lite"/>
    </source>
</evidence>
<evidence type="ECO:0000313" key="3">
    <source>
        <dbReference type="Proteomes" id="UP001362999"/>
    </source>
</evidence>